<organism evidence="3 4">
    <name type="scientific">Candidatus Eubacterium avistercoris</name>
    <dbReference type="NCBI Taxonomy" id="2838567"/>
    <lineage>
        <taxon>Bacteria</taxon>
        <taxon>Bacillati</taxon>
        <taxon>Bacillota</taxon>
        <taxon>Clostridia</taxon>
        <taxon>Eubacteriales</taxon>
        <taxon>Eubacteriaceae</taxon>
        <taxon>Eubacterium</taxon>
    </lineage>
</organism>
<dbReference type="InterPro" id="IPR010982">
    <property type="entry name" value="Lambda_DNA-bd_dom_sf"/>
</dbReference>
<dbReference type="GO" id="GO:0003677">
    <property type="term" value="F:DNA binding"/>
    <property type="evidence" value="ECO:0007669"/>
    <property type="project" value="UniProtKB-KW"/>
</dbReference>
<dbReference type="PANTHER" id="PTHR46558:SF11">
    <property type="entry name" value="HTH-TYPE TRANSCRIPTIONAL REGULATOR XRE"/>
    <property type="match status" value="1"/>
</dbReference>
<keyword evidence="1" id="KW-0238">DNA-binding</keyword>
<dbReference type="InterPro" id="IPR001387">
    <property type="entry name" value="Cro/C1-type_HTH"/>
</dbReference>
<protein>
    <submittedName>
        <fullName evidence="3">Helix-turn-helix transcriptional regulator</fullName>
    </submittedName>
</protein>
<comment type="caution">
    <text evidence="3">The sequence shown here is derived from an EMBL/GenBank/DDBJ whole genome shotgun (WGS) entry which is preliminary data.</text>
</comment>
<dbReference type="Proteomes" id="UP000824024">
    <property type="component" value="Unassembled WGS sequence"/>
</dbReference>
<dbReference type="EMBL" id="DXCH01000092">
    <property type="protein sequence ID" value="HIZ06961.1"/>
    <property type="molecule type" value="Genomic_DNA"/>
</dbReference>
<dbReference type="SUPFAM" id="SSF47413">
    <property type="entry name" value="lambda repressor-like DNA-binding domains"/>
    <property type="match status" value="1"/>
</dbReference>
<dbReference type="AlphaFoldDB" id="A0A9D2D1M2"/>
<evidence type="ECO:0000256" key="1">
    <source>
        <dbReference type="ARBA" id="ARBA00023125"/>
    </source>
</evidence>
<dbReference type="PANTHER" id="PTHR46558">
    <property type="entry name" value="TRACRIPTIONAL REGULATORY PROTEIN-RELATED-RELATED"/>
    <property type="match status" value="1"/>
</dbReference>
<reference evidence="3" key="2">
    <citation type="submission" date="2021-04" db="EMBL/GenBank/DDBJ databases">
        <authorList>
            <person name="Gilroy R."/>
        </authorList>
    </citation>
    <scope>NUCLEOTIDE SEQUENCE</scope>
    <source>
        <strain evidence="3">CHK192-9172</strain>
    </source>
</reference>
<evidence type="ECO:0000259" key="2">
    <source>
        <dbReference type="PROSITE" id="PS50943"/>
    </source>
</evidence>
<accession>A0A9D2D1M2</accession>
<proteinExistence type="predicted"/>
<dbReference type="Gene3D" id="1.10.260.40">
    <property type="entry name" value="lambda repressor-like DNA-binding domains"/>
    <property type="match status" value="1"/>
</dbReference>
<gene>
    <name evidence="3" type="ORF">IAA08_03375</name>
</gene>
<sequence length="133" mass="14824">MEDTTKIIPLNVQIRKNIAALRKSQKMTQEELAEELNISIKHCSSVERGKSCLSLEKLISVCDIFDVSLDYLVGGRDSASSRSVPRFIVEMFYNASSETRENLIYLMKAAQQLVISGDSEKGTVAPAEKKELP</sequence>
<feature type="domain" description="HTH cro/C1-type" evidence="2">
    <location>
        <begin position="18"/>
        <end position="72"/>
    </location>
</feature>
<evidence type="ECO:0000313" key="4">
    <source>
        <dbReference type="Proteomes" id="UP000824024"/>
    </source>
</evidence>
<name>A0A9D2D1M2_9FIRM</name>
<reference evidence="3" key="1">
    <citation type="journal article" date="2021" name="PeerJ">
        <title>Extensive microbial diversity within the chicken gut microbiome revealed by metagenomics and culture.</title>
        <authorList>
            <person name="Gilroy R."/>
            <person name="Ravi A."/>
            <person name="Getino M."/>
            <person name="Pursley I."/>
            <person name="Horton D.L."/>
            <person name="Alikhan N.F."/>
            <person name="Baker D."/>
            <person name="Gharbi K."/>
            <person name="Hall N."/>
            <person name="Watson M."/>
            <person name="Adriaenssens E.M."/>
            <person name="Foster-Nyarko E."/>
            <person name="Jarju S."/>
            <person name="Secka A."/>
            <person name="Antonio M."/>
            <person name="Oren A."/>
            <person name="Chaudhuri R.R."/>
            <person name="La Ragione R."/>
            <person name="Hildebrand F."/>
            <person name="Pallen M.J."/>
        </authorList>
    </citation>
    <scope>NUCLEOTIDE SEQUENCE</scope>
    <source>
        <strain evidence="3">CHK192-9172</strain>
    </source>
</reference>
<dbReference type="PROSITE" id="PS50943">
    <property type="entry name" value="HTH_CROC1"/>
    <property type="match status" value="1"/>
</dbReference>
<dbReference type="CDD" id="cd00093">
    <property type="entry name" value="HTH_XRE"/>
    <property type="match status" value="1"/>
</dbReference>
<evidence type="ECO:0000313" key="3">
    <source>
        <dbReference type="EMBL" id="HIZ06961.1"/>
    </source>
</evidence>
<dbReference type="Pfam" id="PF01381">
    <property type="entry name" value="HTH_3"/>
    <property type="match status" value="1"/>
</dbReference>
<dbReference type="SMART" id="SM00530">
    <property type="entry name" value="HTH_XRE"/>
    <property type="match status" value="1"/>
</dbReference>